<dbReference type="PROSITE" id="PS01124">
    <property type="entry name" value="HTH_ARAC_FAMILY_2"/>
    <property type="match status" value="1"/>
</dbReference>
<gene>
    <name evidence="7" type="ORF">U4I38_03265</name>
</gene>
<dbReference type="AlphaFoldDB" id="A0AAJ2WI96"/>
<protein>
    <submittedName>
        <fullName evidence="7">Helix-turn-helix transcriptional regulator</fullName>
    </submittedName>
</protein>
<dbReference type="SMART" id="SM00342">
    <property type="entry name" value="HTH_ARAC"/>
    <property type="match status" value="1"/>
</dbReference>
<dbReference type="Gene3D" id="1.10.10.60">
    <property type="entry name" value="Homeodomain-like"/>
    <property type="match status" value="1"/>
</dbReference>
<dbReference type="InterPro" id="IPR009057">
    <property type="entry name" value="Homeodomain-like_sf"/>
</dbReference>
<dbReference type="GO" id="GO:0003700">
    <property type="term" value="F:DNA-binding transcription factor activity"/>
    <property type="evidence" value="ECO:0007669"/>
    <property type="project" value="InterPro"/>
</dbReference>
<organism evidence="7 8">
    <name type="scientific">Stenotrophomonas maltophilia</name>
    <name type="common">Pseudomonas maltophilia</name>
    <name type="synonym">Xanthomonas maltophilia</name>
    <dbReference type="NCBI Taxonomy" id="40324"/>
    <lineage>
        <taxon>Bacteria</taxon>
        <taxon>Pseudomonadati</taxon>
        <taxon>Pseudomonadota</taxon>
        <taxon>Gammaproteobacteria</taxon>
        <taxon>Lysobacterales</taxon>
        <taxon>Lysobacteraceae</taxon>
        <taxon>Stenotrophomonas</taxon>
        <taxon>Stenotrophomonas maltophilia group</taxon>
    </lineage>
</organism>
<dbReference type="Pfam" id="PF12833">
    <property type="entry name" value="HTH_18"/>
    <property type="match status" value="1"/>
</dbReference>
<dbReference type="PANTHER" id="PTHR11019:SF199">
    <property type="entry name" value="HTH-TYPE TRANSCRIPTIONAL REGULATOR NIMR"/>
    <property type="match status" value="1"/>
</dbReference>
<evidence type="ECO:0000259" key="6">
    <source>
        <dbReference type="PROSITE" id="PS01124"/>
    </source>
</evidence>
<dbReference type="InterPro" id="IPR018060">
    <property type="entry name" value="HTH_AraC"/>
</dbReference>
<evidence type="ECO:0000256" key="4">
    <source>
        <dbReference type="ARBA" id="ARBA00023163"/>
    </source>
</evidence>
<dbReference type="CDD" id="cd06124">
    <property type="entry name" value="cupin_NimR-like_N"/>
    <property type="match status" value="1"/>
</dbReference>
<keyword evidence="1" id="KW-0678">Repressor</keyword>
<proteinExistence type="predicted"/>
<evidence type="ECO:0000313" key="7">
    <source>
        <dbReference type="EMBL" id="MDZ5763486.1"/>
    </source>
</evidence>
<keyword evidence="3" id="KW-0238">DNA-binding</keyword>
<evidence type="ECO:0000256" key="2">
    <source>
        <dbReference type="ARBA" id="ARBA00023015"/>
    </source>
</evidence>
<feature type="domain" description="HTH araC/xylS-type" evidence="6">
    <location>
        <begin position="165"/>
        <end position="262"/>
    </location>
</feature>
<reference evidence="7" key="1">
    <citation type="submission" date="2023-12" db="EMBL/GenBank/DDBJ databases">
        <title>'Antibacterial potential of Stenotrophomonas maltophilia cystic fibrosis isolates' (manuscript under preparation).</title>
        <authorList>
            <person name="Crisan C.V."/>
            <person name="Pettis M."/>
            <person name="Goldberg J.B."/>
        </authorList>
    </citation>
    <scope>NUCLEOTIDE SEQUENCE</scope>
    <source>
        <strain evidence="7">CCV129</strain>
    </source>
</reference>
<keyword evidence="4" id="KW-0804">Transcription</keyword>
<dbReference type="PANTHER" id="PTHR11019">
    <property type="entry name" value="HTH-TYPE TRANSCRIPTIONAL REGULATOR NIMR"/>
    <property type="match status" value="1"/>
</dbReference>
<dbReference type="SUPFAM" id="SSF51182">
    <property type="entry name" value="RmlC-like cupins"/>
    <property type="match status" value="1"/>
</dbReference>
<accession>A0AAJ2WI96</accession>
<sequence>MTSTIELEGIGADYPDRVDSPVMVLGVDPITDAWEMPFHQHRKAQLLVATSGLITAETRAGLWIVPPQGAIWIPGGLSHRASSTGKPHGFVVFVEPGAIAGLPTHCFAMAISPFMHALLERTSALPWRYAAGSADARLMAVLLDELIAAPPEWLHLPMPSDPRLRKLANAMLTAPAERATLEVWASRIGMSERNMSRLFSGETGLSVRRWRRQLHVVVALPMLAKGRTVQAIADDLGYDSSGAFVTMFRKTVGAPPKRFLAERGARLRGPGAETLAVREPSAPVPPVTALPLSAGSPLGTTR</sequence>
<dbReference type="EMBL" id="JAXRVB010000002">
    <property type="protein sequence ID" value="MDZ5763486.1"/>
    <property type="molecule type" value="Genomic_DNA"/>
</dbReference>
<feature type="region of interest" description="Disordered" evidence="5">
    <location>
        <begin position="274"/>
        <end position="302"/>
    </location>
</feature>
<dbReference type="SUPFAM" id="SSF46689">
    <property type="entry name" value="Homeodomain-like"/>
    <property type="match status" value="1"/>
</dbReference>
<dbReference type="GO" id="GO:0043565">
    <property type="term" value="F:sequence-specific DNA binding"/>
    <property type="evidence" value="ECO:0007669"/>
    <property type="project" value="InterPro"/>
</dbReference>
<dbReference type="FunFam" id="1.10.10.60:FF:000132">
    <property type="entry name" value="AraC family transcriptional regulator"/>
    <property type="match status" value="1"/>
</dbReference>
<dbReference type="InterPro" id="IPR011051">
    <property type="entry name" value="RmlC_Cupin_sf"/>
</dbReference>
<name>A0AAJ2WI96_STEMA</name>
<evidence type="ECO:0000256" key="1">
    <source>
        <dbReference type="ARBA" id="ARBA00022491"/>
    </source>
</evidence>
<dbReference type="Proteomes" id="UP001288387">
    <property type="component" value="Unassembled WGS sequence"/>
</dbReference>
<evidence type="ECO:0000256" key="3">
    <source>
        <dbReference type="ARBA" id="ARBA00023125"/>
    </source>
</evidence>
<dbReference type="RefSeq" id="WP_239503714.1">
    <property type="nucleotide sequence ID" value="NZ_JAKJQX010000001.1"/>
</dbReference>
<evidence type="ECO:0000256" key="5">
    <source>
        <dbReference type="SAM" id="MobiDB-lite"/>
    </source>
</evidence>
<comment type="caution">
    <text evidence="7">The sequence shown here is derived from an EMBL/GenBank/DDBJ whole genome shotgun (WGS) entry which is preliminary data.</text>
</comment>
<evidence type="ECO:0000313" key="8">
    <source>
        <dbReference type="Proteomes" id="UP001288387"/>
    </source>
</evidence>
<keyword evidence="2" id="KW-0805">Transcription regulation</keyword>